<dbReference type="AlphaFoldDB" id="A0A1Y2J2J4"/>
<proteinExistence type="predicted"/>
<gene>
    <name evidence="1" type="ORF">PYCCODRAFT_788107</name>
</gene>
<name>A0A1Y2J2J4_TRAC3</name>
<evidence type="ECO:0000313" key="2">
    <source>
        <dbReference type="Proteomes" id="UP000193067"/>
    </source>
</evidence>
<keyword evidence="2" id="KW-1185">Reference proteome</keyword>
<dbReference type="EMBL" id="KZ084089">
    <property type="protein sequence ID" value="OSD07024.1"/>
    <property type="molecule type" value="Genomic_DNA"/>
</dbReference>
<reference evidence="1 2" key="1">
    <citation type="journal article" date="2015" name="Biotechnol. Biofuels">
        <title>Enhanced degradation of softwood versus hardwood by the white-rot fungus Pycnoporus coccineus.</title>
        <authorList>
            <person name="Couturier M."/>
            <person name="Navarro D."/>
            <person name="Chevret D."/>
            <person name="Henrissat B."/>
            <person name="Piumi F."/>
            <person name="Ruiz-Duenas F.J."/>
            <person name="Martinez A.T."/>
            <person name="Grigoriev I.V."/>
            <person name="Riley R."/>
            <person name="Lipzen A."/>
            <person name="Berrin J.G."/>
            <person name="Master E.R."/>
            <person name="Rosso M.N."/>
        </authorList>
    </citation>
    <scope>NUCLEOTIDE SEQUENCE [LARGE SCALE GENOMIC DNA]</scope>
    <source>
        <strain evidence="1 2">BRFM310</strain>
    </source>
</reference>
<protein>
    <submittedName>
        <fullName evidence="1">Uncharacterized protein</fullName>
    </submittedName>
</protein>
<organism evidence="1 2">
    <name type="scientific">Trametes coccinea (strain BRFM310)</name>
    <name type="common">Pycnoporus coccineus</name>
    <dbReference type="NCBI Taxonomy" id="1353009"/>
    <lineage>
        <taxon>Eukaryota</taxon>
        <taxon>Fungi</taxon>
        <taxon>Dikarya</taxon>
        <taxon>Basidiomycota</taxon>
        <taxon>Agaricomycotina</taxon>
        <taxon>Agaricomycetes</taxon>
        <taxon>Polyporales</taxon>
        <taxon>Polyporaceae</taxon>
        <taxon>Trametes</taxon>
    </lineage>
</organism>
<accession>A0A1Y2J2J4</accession>
<dbReference type="Proteomes" id="UP000193067">
    <property type="component" value="Unassembled WGS sequence"/>
</dbReference>
<evidence type="ECO:0000313" key="1">
    <source>
        <dbReference type="EMBL" id="OSD07024.1"/>
    </source>
</evidence>
<sequence length="283" mass="30410">MTASLALPTGSRGLPLRPQGVLRCCSVQHGTARGGCHWRSGWAAGTSRTRKDEEAVGVGGKLPVNVVRACVTVTMRGGRDRAGRVPERGSGLGYPRSQWDDRSDVMFSGCMSLFGMWKRSRLASPVRGRPRSRARVLVLLVHTCSVCVDVLTRCGFGFCEDGGDGRTARHDGGVRYVYARSLSSYSGSRRGYDGVRQVLGLQGDPSGASGLPIGSKSGRRWRRDVLLPSVLVLCAPWDVRMSRTPLATVAGLLCPSARVKRDMFGRRPALRVAIPAAGLSSDL</sequence>